<dbReference type="InterPro" id="IPR006202">
    <property type="entry name" value="Neur_chan_lig-bd"/>
</dbReference>
<dbReference type="Proteomes" id="UP000014760">
    <property type="component" value="Unassembled WGS sequence"/>
</dbReference>
<evidence type="ECO:0000256" key="8">
    <source>
        <dbReference type="ARBA" id="ARBA00023157"/>
    </source>
</evidence>
<dbReference type="InterPro" id="IPR006201">
    <property type="entry name" value="Neur_channel"/>
</dbReference>
<dbReference type="Gene3D" id="2.70.170.10">
    <property type="entry name" value="Neurotransmitter-gated ion-channel ligand-binding domain"/>
    <property type="match status" value="1"/>
</dbReference>
<evidence type="ECO:0000256" key="2">
    <source>
        <dbReference type="ARBA" id="ARBA00022475"/>
    </source>
</evidence>
<evidence type="ECO:0000313" key="18">
    <source>
        <dbReference type="EnsemblMetazoa" id="CapteP112313"/>
    </source>
</evidence>
<dbReference type="CDD" id="cd19051">
    <property type="entry name" value="LGIC_TM_cation"/>
    <property type="match status" value="1"/>
</dbReference>
<evidence type="ECO:0000259" key="15">
    <source>
        <dbReference type="Pfam" id="PF02931"/>
    </source>
</evidence>
<keyword evidence="4 14" id="KW-1133">Transmembrane helix</keyword>
<reference evidence="19" key="1">
    <citation type="submission" date="2012-12" db="EMBL/GenBank/DDBJ databases">
        <authorList>
            <person name="Hellsten U."/>
            <person name="Grimwood J."/>
            <person name="Chapman J.A."/>
            <person name="Shapiro H."/>
            <person name="Aerts A."/>
            <person name="Otillar R.P."/>
            <person name="Terry A.Y."/>
            <person name="Boore J.L."/>
            <person name="Simakov O."/>
            <person name="Marletaz F."/>
            <person name="Cho S.-J."/>
            <person name="Edsinger-Gonzales E."/>
            <person name="Havlak P."/>
            <person name="Kuo D.-H."/>
            <person name="Larsson T."/>
            <person name="Lv J."/>
            <person name="Arendt D."/>
            <person name="Savage R."/>
            <person name="Osoegawa K."/>
            <person name="de Jong P."/>
            <person name="Lindberg D.R."/>
            <person name="Seaver E.C."/>
            <person name="Weisblat D.A."/>
            <person name="Putnam N.H."/>
            <person name="Grigoriev I.V."/>
            <person name="Rokhsar D.S."/>
        </authorList>
    </citation>
    <scope>NUCLEOTIDE SEQUENCE</scope>
    <source>
        <strain evidence="19">I ESC-2004</strain>
    </source>
</reference>
<comment type="caution">
    <text evidence="14">Lacks conserved residue(s) required for the propagation of feature annotation.</text>
</comment>
<keyword evidence="1 14" id="KW-0813">Transport</keyword>
<feature type="transmembrane region" description="Helical" evidence="14">
    <location>
        <begin position="214"/>
        <end position="237"/>
    </location>
</feature>
<dbReference type="SUPFAM" id="SSF90112">
    <property type="entry name" value="Neurotransmitter-gated ion-channel transmembrane pore"/>
    <property type="match status" value="1"/>
</dbReference>
<evidence type="ECO:0000256" key="6">
    <source>
        <dbReference type="ARBA" id="ARBA00023065"/>
    </source>
</evidence>
<dbReference type="HOGENOM" id="CLU_018074_2_1_1"/>
<keyword evidence="10" id="KW-0325">Glycoprotein</keyword>
<dbReference type="PRINTS" id="PR00254">
    <property type="entry name" value="NICOTINICR"/>
</dbReference>
<reference evidence="18" key="3">
    <citation type="submission" date="2015-06" db="UniProtKB">
        <authorList>
            <consortium name="EnsemblMetazoa"/>
        </authorList>
    </citation>
    <scope>IDENTIFICATION</scope>
</reference>
<reference evidence="17 19" key="2">
    <citation type="journal article" date="2013" name="Nature">
        <title>Insights into bilaterian evolution from three spiralian genomes.</title>
        <authorList>
            <person name="Simakov O."/>
            <person name="Marletaz F."/>
            <person name="Cho S.J."/>
            <person name="Edsinger-Gonzales E."/>
            <person name="Havlak P."/>
            <person name="Hellsten U."/>
            <person name="Kuo D.H."/>
            <person name="Larsson T."/>
            <person name="Lv J."/>
            <person name="Arendt D."/>
            <person name="Savage R."/>
            <person name="Osoegawa K."/>
            <person name="de Jong P."/>
            <person name="Grimwood J."/>
            <person name="Chapman J.A."/>
            <person name="Shapiro H."/>
            <person name="Aerts A."/>
            <person name="Otillar R.P."/>
            <person name="Terry A.Y."/>
            <person name="Boore J.L."/>
            <person name="Grigoriev I.V."/>
            <person name="Lindberg D.R."/>
            <person name="Seaver E.C."/>
            <person name="Weisblat D.A."/>
            <person name="Putnam N.H."/>
            <person name="Rokhsar D.S."/>
        </authorList>
    </citation>
    <scope>NUCLEOTIDE SEQUENCE</scope>
    <source>
        <strain evidence="17 19">I ESC-2004</strain>
    </source>
</reference>
<evidence type="ECO:0000256" key="7">
    <source>
        <dbReference type="ARBA" id="ARBA00023136"/>
    </source>
</evidence>
<dbReference type="Gene3D" id="1.20.58.390">
    <property type="entry name" value="Neurotransmitter-gated ion-channel transmembrane domain"/>
    <property type="match status" value="1"/>
</dbReference>
<keyword evidence="9" id="KW-0675">Receptor</keyword>
<keyword evidence="12 14" id="KW-0407">Ion channel</keyword>
<organism evidence="17">
    <name type="scientific">Capitella teleta</name>
    <name type="common">Polychaete worm</name>
    <dbReference type="NCBI Taxonomy" id="283909"/>
    <lineage>
        <taxon>Eukaryota</taxon>
        <taxon>Metazoa</taxon>
        <taxon>Spiralia</taxon>
        <taxon>Lophotrochozoa</taxon>
        <taxon>Annelida</taxon>
        <taxon>Polychaeta</taxon>
        <taxon>Sedentaria</taxon>
        <taxon>Scolecida</taxon>
        <taxon>Capitellidae</taxon>
        <taxon>Capitella</taxon>
    </lineage>
</organism>
<dbReference type="EMBL" id="AMQN01001537">
    <property type="status" value="NOT_ANNOTATED_CDS"/>
    <property type="molecule type" value="Genomic_DNA"/>
</dbReference>
<keyword evidence="8" id="KW-1015">Disulfide bond</keyword>
<evidence type="ECO:0000256" key="11">
    <source>
        <dbReference type="ARBA" id="ARBA00023286"/>
    </source>
</evidence>
<dbReference type="OMA" id="INVWIRQ"/>
<sequence length="348" mass="39650">GGATDAARLVTDLLSNYSKDVRPVQLWTDPVKVKMDITLHEIVELDNRKQSLTTSIWMRLYWNASNLRWNPEEYGGVNQVSIMADQLWTPDITLFESIKEDTNDRLNLYTCMVRHTGEVAWLLPRIFKTACILYLHAFPWDRQTCNLTFASWSHDASRLEITNGTPEVDLSFYVPNAEWKLLHALILTPTVRFTCCPEEFPSLTYALGLQRKQAYYMMNFVFPVGCISAASILVFVVPAESGEKVSLSVTLLLSSTVFLLVVVDMLPIQSESSPQLGWFCCLVIVFMAISTAGSAVIVQCYYKGQRGHKMPLWLHRVTRHTLARVFCVWTYTCSDSRCSWKPQVVILL</sequence>
<evidence type="ECO:0008006" key="20">
    <source>
        <dbReference type="Google" id="ProtNLM"/>
    </source>
</evidence>
<dbReference type="EMBL" id="AMQN01001536">
    <property type="status" value="NOT_ANNOTATED_CDS"/>
    <property type="molecule type" value="Genomic_DNA"/>
</dbReference>
<comment type="similarity">
    <text evidence="14">Belongs to the ligand-gated ion channel (TC 1.A.9) family.</text>
</comment>
<evidence type="ECO:0000256" key="14">
    <source>
        <dbReference type="RuleBase" id="RU000687"/>
    </source>
</evidence>
<proteinExistence type="inferred from homology"/>
<evidence type="ECO:0000256" key="12">
    <source>
        <dbReference type="ARBA" id="ARBA00023303"/>
    </source>
</evidence>
<feature type="transmembrane region" description="Helical" evidence="14">
    <location>
        <begin position="249"/>
        <end position="270"/>
    </location>
</feature>
<dbReference type="InterPro" id="IPR036719">
    <property type="entry name" value="Neuro-gated_channel_TM_sf"/>
</dbReference>
<evidence type="ECO:0000256" key="9">
    <source>
        <dbReference type="ARBA" id="ARBA00023170"/>
    </source>
</evidence>
<feature type="transmembrane region" description="Helical" evidence="14">
    <location>
        <begin position="276"/>
        <end position="302"/>
    </location>
</feature>
<feature type="non-terminal residue" evidence="17">
    <location>
        <position position="1"/>
    </location>
</feature>
<keyword evidence="3 14" id="KW-0812">Transmembrane</keyword>
<dbReference type="GO" id="GO:0004888">
    <property type="term" value="F:transmembrane signaling receptor activity"/>
    <property type="evidence" value="ECO:0007669"/>
    <property type="project" value="InterPro"/>
</dbReference>
<comment type="subcellular location">
    <subcellularLocation>
        <location evidence="13">Synaptic cell membrane</location>
        <topology evidence="13">Multi-pass membrane protein</topology>
    </subcellularLocation>
</comment>
<dbReference type="Pfam" id="PF02932">
    <property type="entry name" value="Neur_chan_memb"/>
    <property type="match status" value="1"/>
</dbReference>
<keyword evidence="11" id="KW-1071">Ligand-gated ion channel</keyword>
<dbReference type="InterPro" id="IPR002394">
    <property type="entry name" value="Nicotinic_acetylcholine_rcpt"/>
</dbReference>
<dbReference type="OrthoDB" id="6108060at2759"/>
<evidence type="ECO:0000256" key="5">
    <source>
        <dbReference type="ARBA" id="ARBA00023018"/>
    </source>
</evidence>
<dbReference type="AlphaFoldDB" id="R7UAY1"/>
<accession>R7UAY1</accession>
<keyword evidence="19" id="KW-1185">Reference proteome</keyword>
<dbReference type="EnsemblMetazoa" id="CapteT112313">
    <property type="protein sequence ID" value="CapteP112313"/>
    <property type="gene ID" value="CapteG112313"/>
</dbReference>
<dbReference type="InterPro" id="IPR036734">
    <property type="entry name" value="Neur_chan_lig-bd_sf"/>
</dbReference>
<gene>
    <name evidence="17" type="ORF">CAPTEDRAFT_112313</name>
</gene>
<evidence type="ECO:0000259" key="16">
    <source>
        <dbReference type="Pfam" id="PF02932"/>
    </source>
</evidence>
<dbReference type="EMBL" id="KB303456">
    <property type="protein sequence ID" value="ELU03149.1"/>
    <property type="molecule type" value="Genomic_DNA"/>
</dbReference>
<evidence type="ECO:0000256" key="10">
    <source>
        <dbReference type="ARBA" id="ARBA00023180"/>
    </source>
</evidence>
<dbReference type="PANTHER" id="PTHR18945">
    <property type="entry name" value="NEUROTRANSMITTER GATED ION CHANNEL"/>
    <property type="match status" value="1"/>
</dbReference>
<dbReference type="GO" id="GO:0045211">
    <property type="term" value="C:postsynaptic membrane"/>
    <property type="evidence" value="ECO:0007669"/>
    <property type="project" value="InterPro"/>
</dbReference>
<name>R7UAY1_CAPTE</name>
<feature type="domain" description="Neurotransmitter-gated ion-channel transmembrane" evidence="16">
    <location>
        <begin position="222"/>
        <end position="327"/>
    </location>
</feature>
<dbReference type="SUPFAM" id="SSF63712">
    <property type="entry name" value="Nicotinic receptor ligand binding domain-like"/>
    <property type="match status" value="1"/>
</dbReference>
<protein>
    <recommendedName>
        <fullName evidence="20">Neurotransmitter-gated ion-channel ligand-binding domain-containing protein</fullName>
    </recommendedName>
</protein>
<dbReference type="Pfam" id="PF02931">
    <property type="entry name" value="Neur_chan_LBD"/>
    <property type="match status" value="1"/>
</dbReference>
<dbReference type="PRINTS" id="PR00252">
    <property type="entry name" value="NRIONCHANNEL"/>
</dbReference>
<evidence type="ECO:0000313" key="17">
    <source>
        <dbReference type="EMBL" id="ELU03149.1"/>
    </source>
</evidence>
<dbReference type="FunFam" id="2.70.170.10:FF:000030">
    <property type="entry name" value="AcetylCholine Receptor"/>
    <property type="match status" value="1"/>
</dbReference>
<evidence type="ECO:0000313" key="19">
    <source>
        <dbReference type="Proteomes" id="UP000014760"/>
    </source>
</evidence>
<dbReference type="PROSITE" id="PS00236">
    <property type="entry name" value="NEUROTR_ION_CHANNEL"/>
    <property type="match status" value="1"/>
</dbReference>
<keyword evidence="6 14" id="KW-0406">Ion transport</keyword>
<evidence type="ECO:0000256" key="13">
    <source>
        <dbReference type="ARBA" id="ARBA00034099"/>
    </source>
</evidence>
<dbReference type="InterPro" id="IPR006029">
    <property type="entry name" value="Neurotrans-gated_channel_TM"/>
</dbReference>
<keyword evidence="2" id="KW-1003">Cell membrane</keyword>
<evidence type="ECO:0000256" key="3">
    <source>
        <dbReference type="ARBA" id="ARBA00022692"/>
    </source>
</evidence>
<evidence type="ECO:0000256" key="4">
    <source>
        <dbReference type="ARBA" id="ARBA00022989"/>
    </source>
</evidence>
<evidence type="ECO:0000256" key="1">
    <source>
        <dbReference type="ARBA" id="ARBA00022448"/>
    </source>
</evidence>
<keyword evidence="5" id="KW-0770">Synapse</keyword>
<dbReference type="CDD" id="cd18997">
    <property type="entry name" value="LGIC_ECD_nAChR"/>
    <property type="match status" value="1"/>
</dbReference>
<dbReference type="InterPro" id="IPR018000">
    <property type="entry name" value="Neurotransmitter_ion_chnl_CS"/>
</dbReference>
<dbReference type="GO" id="GO:0022848">
    <property type="term" value="F:acetylcholine-gated monoatomic cation-selective channel activity"/>
    <property type="evidence" value="ECO:0007669"/>
    <property type="project" value="InterPro"/>
</dbReference>
<keyword evidence="7 14" id="KW-0472">Membrane</keyword>
<dbReference type="InterPro" id="IPR038050">
    <property type="entry name" value="Neuro_actylchol_rec"/>
</dbReference>
<dbReference type="STRING" id="283909.R7UAY1"/>
<feature type="domain" description="Neurotransmitter-gated ion-channel ligand-binding" evidence="15">
    <location>
        <begin position="7"/>
        <end position="212"/>
    </location>
</feature>